<dbReference type="Proteomes" id="UP000092154">
    <property type="component" value="Unassembled WGS sequence"/>
</dbReference>
<dbReference type="AlphaFoldDB" id="A0A1B7MGB0"/>
<dbReference type="STRING" id="1314800.A0A1B7MGB0"/>
<gene>
    <name evidence="2" type="ORF">K503DRAFT_794921</name>
</gene>
<feature type="domain" description="CxC2-like cysteine cluster KDZ transposase-associated" evidence="1">
    <location>
        <begin position="163"/>
        <end position="240"/>
    </location>
</feature>
<keyword evidence="3" id="KW-1185">Reference proteome</keyword>
<reference evidence="2 3" key="1">
    <citation type="submission" date="2016-06" db="EMBL/GenBank/DDBJ databases">
        <title>Comparative genomics of the ectomycorrhizal sister species Rhizopogon vinicolor and Rhizopogon vesiculosus (Basidiomycota: Boletales) reveals a divergence of the mating type B locus.</title>
        <authorList>
            <consortium name="DOE Joint Genome Institute"/>
            <person name="Mujic A.B."/>
            <person name="Kuo A."/>
            <person name="Tritt A."/>
            <person name="Lipzen A."/>
            <person name="Chen C."/>
            <person name="Johnson J."/>
            <person name="Sharma A."/>
            <person name="Barry K."/>
            <person name="Grigoriev I.V."/>
            <person name="Spatafora J.W."/>
        </authorList>
    </citation>
    <scope>NUCLEOTIDE SEQUENCE [LARGE SCALE GENOMIC DNA]</scope>
    <source>
        <strain evidence="2 3">AM-OR11-026</strain>
    </source>
</reference>
<dbReference type="OrthoDB" id="3214502at2759"/>
<dbReference type="EMBL" id="KV449312">
    <property type="protein sequence ID" value="OAX31633.1"/>
    <property type="molecule type" value="Genomic_DNA"/>
</dbReference>
<evidence type="ECO:0000313" key="2">
    <source>
        <dbReference type="EMBL" id="OAX31633.1"/>
    </source>
</evidence>
<dbReference type="InterPro" id="IPR041457">
    <property type="entry name" value="CxC2_KDZ-assoc"/>
</dbReference>
<dbReference type="Pfam" id="PF18803">
    <property type="entry name" value="CxC2"/>
    <property type="match status" value="1"/>
</dbReference>
<dbReference type="InterPro" id="IPR040521">
    <property type="entry name" value="KDZ"/>
</dbReference>
<organism evidence="2 3">
    <name type="scientific">Rhizopogon vinicolor AM-OR11-026</name>
    <dbReference type="NCBI Taxonomy" id="1314800"/>
    <lineage>
        <taxon>Eukaryota</taxon>
        <taxon>Fungi</taxon>
        <taxon>Dikarya</taxon>
        <taxon>Basidiomycota</taxon>
        <taxon>Agaricomycotina</taxon>
        <taxon>Agaricomycetes</taxon>
        <taxon>Agaricomycetidae</taxon>
        <taxon>Boletales</taxon>
        <taxon>Suillineae</taxon>
        <taxon>Rhizopogonaceae</taxon>
        <taxon>Rhizopogon</taxon>
    </lineage>
</organism>
<accession>A0A1B7MGB0</accession>
<name>A0A1B7MGB0_9AGAM</name>
<dbReference type="InParanoid" id="A0A1B7MGB0"/>
<proteinExistence type="predicted"/>
<evidence type="ECO:0000259" key="1">
    <source>
        <dbReference type="Pfam" id="PF18803"/>
    </source>
</evidence>
<protein>
    <recommendedName>
        <fullName evidence="1">CxC2-like cysteine cluster KDZ transposase-associated domain-containing protein</fullName>
    </recommendedName>
</protein>
<dbReference type="Pfam" id="PF18758">
    <property type="entry name" value="KDZ"/>
    <property type="match status" value="1"/>
</dbReference>
<evidence type="ECO:0000313" key="3">
    <source>
        <dbReference type="Proteomes" id="UP000092154"/>
    </source>
</evidence>
<sequence length="475" mass="54108">MLHQDGQGQEGNVDYDPHHFPSYMVPKSLSQNDYLQQWLLKFKDYLNLLIAREAPPRPRSCSICIKKDGVYRCHGCFDCCRTQHQRHPFHRISQWTGTFFQDISLTKVGLEVHLGHGGDACPNCAESDYDICDWDDADDEVDGVDTSDFPEESTIPIVTDRPTTTIVDKSGVHLICIRYCECPGAVAHDKQLFVMGMFPASFNRPKTAFTFTVLDDFLLDNLECGTSAMNYYSKLWWLTSSIFPLLVPDHYRELMRLYKWYSFAHESQEPRLVMDGNFKAVHLHPVNPADEVSLVDGLGFMVSDHTYKQHLALAQETVQRSKCNNHQMVNQANVSRHNLEATGIGGQMNMNYALCQALQHNSGGLTQAITFYDINCQYHKHLQERVSCSPHLALPTDMAIAPGIGLWHVHGHQDHCYPCYASNFIVRVARIDGEIMEMLWALLNVISPSARGMSTPHRKEVLDYQMNDCNFIKMI</sequence>